<dbReference type="Gene3D" id="3.40.50.300">
    <property type="entry name" value="P-loop containing nucleotide triphosphate hydrolases"/>
    <property type="match status" value="1"/>
</dbReference>
<dbReference type="InterPro" id="IPR025662">
    <property type="entry name" value="Sigma_54_int_dom_ATP-bd_1"/>
</dbReference>
<evidence type="ECO:0000256" key="6">
    <source>
        <dbReference type="ARBA" id="ARBA00022741"/>
    </source>
</evidence>
<keyword evidence="6" id="KW-0547">Nucleotide-binding</keyword>
<evidence type="ECO:0000313" key="20">
    <source>
        <dbReference type="Proteomes" id="UP000422108"/>
    </source>
</evidence>
<protein>
    <recommendedName>
        <fullName evidence="2">DNA-binding transcriptional regulator NtrC</fullName>
    </recommendedName>
    <alternativeName>
        <fullName evidence="14">Nitrogen regulation protein NR(I)</fullName>
    </alternativeName>
    <alternativeName>
        <fullName evidence="15">Nitrogen regulator I</fullName>
    </alternativeName>
</protein>
<keyword evidence="11" id="KW-0010">Activator</keyword>
<dbReference type="InterPro" id="IPR002197">
    <property type="entry name" value="HTH_Fis"/>
</dbReference>
<dbReference type="InterPro" id="IPR001789">
    <property type="entry name" value="Sig_transdc_resp-reg_receiver"/>
</dbReference>
<evidence type="ECO:0000256" key="11">
    <source>
        <dbReference type="ARBA" id="ARBA00023159"/>
    </source>
</evidence>
<evidence type="ECO:0000256" key="13">
    <source>
        <dbReference type="ARBA" id="ARBA00023231"/>
    </source>
</evidence>
<evidence type="ECO:0000256" key="15">
    <source>
        <dbReference type="ARBA" id="ARBA00031910"/>
    </source>
</evidence>
<organism evidence="19 20">
    <name type="scientific">Desulfosarcina ovata subsp. ovata</name>
    <dbReference type="NCBI Taxonomy" id="2752305"/>
    <lineage>
        <taxon>Bacteria</taxon>
        <taxon>Pseudomonadati</taxon>
        <taxon>Thermodesulfobacteriota</taxon>
        <taxon>Desulfobacteria</taxon>
        <taxon>Desulfobacterales</taxon>
        <taxon>Desulfosarcinaceae</taxon>
        <taxon>Desulfosarcina</taxon>
    </lineage>
</organism>
<dbReference type="Gene3D" id="1.10.10.60">
    <property type="entry name" value="Homeodomain-like"/>
    <property type="match status" value="1"/>
</dbReference>
<dbReference type="InterPro" id="IPR011006">
    <property type="entry name" value="CheY-like_superfamily"/>
</dbReference>
<dbReference type="GO" id="GO:0000160">
    <property type="term" value="P:phosphorelay signal transduction system"/>
    <property type="evidence" value="ECO:0007669"/>
    <property type="project" value="UniProtKB-KW"/>
</dbReference>
<dbReference type="PANTHER" id="PTHR32071">
    <property type="entry name" value="TRANSCRIPTIONAL REGULATORY PROTEIN"/>
    <property type="match status" value="1"/>
</dbReference>
<keyword evidence="8" id="KW-0902">Two-component regulatory system</keyword>
<dbReference type="FunFam" id="3.40.50.2300:FF:000018">
    <property type="entry name" value="DNA-binding transcriptional regulator NtrC"/>
    <property type="match status" value="1"/>
</dbReference>
<dbReference type="InterPro" id="IPR002078">
    <property type="entry name" value="Sigma_54_int"/>
</dbReference>
<evidence type="ECO:0000256" key="4">
    <source>
        <dbReference type="ARBA" id="ARBA00022491"/>
    </source>
</evidence>
<dbReference type="PROSITE" id="PS00688">
    <property type="entry name" value="SIGMA54_INTERACT_3"/>
    <property type="match status" value="1"/>
</dbReference>
<comment type="subcellular location">
    <subcellularLocation>
        <location evidence="1">Cytoplasm</location>
    </subcellularLocation>
</comment>
<dbReference type="SUPFAM" id="SSF52540">
    <property type="entry name" value="P-loop containing nucleoside triphosphate hydrolases"/>
    <property type="match status" value="1"/>
</dbReference>
<dbReference type="PROSITE" id="PS50045">
    <property type="entry name" value="SIGMA54_INTERACT_4"/>
    <property type="match status" value="1"/>
</dbReference>
<evidence type="ECO:0000313" key="19">
    <source>
        <dbReference type="EMBL" id="BBO87574.1"/>
    </source>
</evidence>
<feature type="domain" description="Response regulatory" evidence="18">
    <location>
        <begin position="3"/>
        <end position="117"/>
    </location>
</feature>
<dbReference type="GO" id="GO:0005737">
    <property type="term" value="C:cytoplasm"/>
    <property type="evidence" value="ECO:0007669"/>
    <property type="project" value="UniProtKB-SubCell"/>
</dbReference>
<evidence type="ECO:0000256" key="3">
    <source>
        <dbReference type="ARBA" id="ARBA00022490"/>
    </source>
</evidence>
<evidence type="ECO:0000256" key="14">
    <source>
        <dbReference type="ARBA" id="ARBA00029881"/>
    </source>
</evidence>
<dbReference type="PROSITE" id="PS00675">
    <property type="entry name" value="SIGMA54_INTERACT_1"/>
    <property type="match status" value="1"/>
</dbReference>
<evidence type="ECO:0000256" key="12">
    <source>
        <dbReference type="ARBA" id="ARBA00023163"/>
    </source>
</evidence>
<keyword evidence="4" id="KW-0678">Repressor</keyword>
<dbReference type="CDD" id="cd00009">
    <property type="entry name" value="AAA"/>
    <property type="match status" value="1"/>
</dbReference>
<dbReference type="InterPro" id="IPR027417">
    <property type="entry name" value="P-loop_NTPase"/>
</dbReference>
<keyword evidence="7" id="KW-0067">ATP-binding</keyword>
<evidence type="ECO:0000259" key="17">
    <source>
        <dbReference type="PROSITE" id="PS50045"/>
    </source>
</evidence>
<keyword evidence="20" id="KW-1185">Reference proteome</keyword>
<dbReference type="PANTHER" id="PTHR32071:SF95">
    <property type="entry name" value="DNA-BINDING TRANSCRIPTIONAL REGULATOR NTRC"/>
    <property type="match status" value="1"/>
</dbReference>
<evidence type="ECO:0000256" key="2">
    <source>
        <dbReference type="ARBA" id="ARBA00019059"/>
    </source>
</evidence>
<dbReference type="SUPFAM" id="SSF46689">
    <property type="entry name" value="Homeodomain-like"/>
    <property type="match status" value="1"/>
</dbReference>
<evidence type="ECO:0000256" key="9">
    <source>
        <dbReference type="ARBA" id="ARBA00023015"/>
    </source>
</evidence>
<keyword evidence="5 16" id="KW-0597">Phosphoprotein</keyword>
<keyword evidence="13" id="KW-0535">Nitrogen fixation</keyword>
<dbReference type="Pfam" id="PF00158">
    <property type="entry name" value="Sigma54_activat"/>
    <property type="match status" value="1"/>
</dbReference>
<dbReference type="RefSeq" id="WP_155309019.1">
    <property type="nucleotide sequence ID" value="NZ_AP021879.1"/>
</dbReference>
<feature type="domain" description="Sigma-54 factor interaction" evidence="17">
    <location>
        <begin position="142"/>
        <end position="371"/>
    </location>
</feature>
<dbReference type="PROSITE" id="PS50110">
    <property type="entry name" value="RESPONSE_REGULATORY"/>
    <property type="match status" value="1"/>
</dbReference>
<dbReference type="FunFam" id="1.10.8.60:FF:000014">
    <property type="entry name" value="DNA-binding transcriptional regulator NtrC"/>
    <property type="match status" value="1"/>
</dbReference>
<keyword evidence="10" id="KW-0238">DNA-binding</keyword>
<dbReference type="EMBL" id="AP021879">
    <property type="protein sequence ID" value="BBO87574.1"/>
    <property type="molecule type" value="Genomic_DNA"/>
</dbReference>
<gene>
    <name evidence="19" type="primary">gnfM</name>
    <name evidence="19" type="ORF">DSCOOX_07540</name>
</gene>
<feature type="modified residue" description="4-aspartylphosphate" evidence="16">
    <location>
        <position position="52"/>
    </location>
</feature>
<dbReference type="SMART" id="SM00382">
    <property type="entry name" value="AAA"/>
    <property type="match status" value="1"/>
</dbReference>
<dbReference type="Gene3D" id="1.10.8.60">
    <property type="match status" value="1"/>
</dbReference>
<dbReference type="Pfam" id="PF25601">
    <property type="entry name" value="AAA_lid_14"/>
    <property type="match status" value="1"/>
</dbReference>
<dbReference type="InterPro" id="IPR003593">
    <property type="entry name" value="AAA+_ATPase"/>
</dbReference>
<dbReference type="FunFam" id="3.40.50.300:FF:000006">
    <property type="entry name" value="DNA-binding transcriptional regulator NtrC"/>
    <property type="match status" value="1"/>
</dbReference>
<dbReference type="InterPro" id="IPR058031">
    <property type="entry name" value="AAA_lid_NorR"/>
</dbReference>
<dbReference type="PRINTS" id="PR01590">
    <property type="entry name" value="HTHFIS"/>
</dbReference>
<evidence type="ECO:0000256" key="1">
    <source>
        <dbReference type="ARBA" id="ARBA00004496"/>
    </source>
</evidence>
<evidence type="ECO:0000256" key="10">
    <source>
        <dbReference type="ARBA" id="ARBA00023125"/>
    </source>
</evidence>
<dbReference type="GO" id="GO:0043565">
    <property type="term" value="F:sequence-specific DNA binding"/>
    <property type="evidence" value="ECO:0007669"/>
    <property type="project" value="InterPro"/>
</dbReference>
<keyword evidence="9" id="KW-0805">Transcription regulation</keyword>
<sequence>MATILIVDDEENICFALATFLRDRGHATATAATAEDALTTVRSQRPDIVFLDVRLPGRDGLAVIGDIHSAAPDTQVVVMTAHGTMDTAITAMQQGAYDYLTKPMDLDAVGDLVDRILQTRTAERIEVPENDRLTGPDDSNTIIGKSQSIQDIYKMIGLLTTNDVPVLIEGESGVGKELVARAIHFKSRRKDHPFVAINCGAMPENLLETELFGHEKGAFTGAADRKIGKFEFAEQGTIFLDEIGELQLPLQIKLLRVLQERQIVRVGGLDAIAIQARVIAATNKDLSREVEAGRFRSDLYYRLQLITLKLPPLRERREDIGRLTDHFIAKANQELGKTISGIAAAAMDRLLAHSWPGNVRELENVIKRAAILTRGDTIGIHRLEIMDSPEKTVGPQSVPLSVEAAAAAWFAARNHPDGFSPGRLHGDIMARVEKTLIQQALAACGNNQVQASALLGMNRSTLRKKVAEYAL</sequence>
<evidence type="ECO:0000256" key="5">
    <source>
        <dbReference type="ARBA" id="ARBA00022553"/>
    </source>
</evidence>
<dbReference type="Pfam" id="PF02954">
    <property type="entry name" value="HTH_8"/>
    <property type="match status" value="1"/>
</dbReference>
<evidence type="ECO:0000256" key="7">
    <source>
        <dbReference type="ARBA" id="ARBA00022840"/>
    </source>
</evidence>
<dbReference type="SUPFAM" id="SSF52172">
    <property type="entry name" value="CheY-like"/>
    <property type="match status" value="1"/>
</dbReference>
<keyword evidence="12" id="KW-0804">Transcription</keyword>
<evidence type="ECO:0000259" key="18">
    <source>
        <dbReference type="PROSITE" id="PS50110"/>
    </source>
</evidence>
<name>A0A5K8A5C1_9BACT</name>
<dbReference type="InterPro" id="IPR009057">
    <property type="entry name" value="Homeodomain-like_sf"/>
</dbReference>
<proteinExistence type="predicted"/>
<dbReference type="GO" id="GO:0006355">
    <property type="term" value="P:regulation of DNA-templated transcription"/>
    <property type="evidence" value="ECO:0007669"/>
    <property type="project" value="InterPro"/>
</dbReference>
<dbReference type="SMART" id="SM00448">
    <property type="entry name" value="REC"/>
    <property type="match status" value="1"/>
</dbReference>
<dbReference type="InterPro" id="IPR025944">
    <property type="entry name" value="Sigma_54_int_dom_CS"/>
</dbReference>
<evidence type="ECO:0000256" key="8">
    <source>
        <dbReference type="ARBA" id="ARBA00023012"/>
    </source>
</evidence>
<dbReference type="GO" id="GO:0005524">
    <property type="term" value="F:ATP binding"/>
    <property type="evidence" value="ECO:0007669"/>
    <property type="project" value="UniProtKB-KW"/>
</dbReference>
<dbReference type="AlphaFoldDB" id="A0A5K8A5C1"/>
<dbReference type="Proteomes" id="UP000422108">
    <property type="component" value="Chromosome"/>
</dbReference>
<evidence type="ECO:0000256" key="16">
    <source>
        <dbReference type="PROSITE-ProRule" id="PRU00169"/>
    </source>
</evidence>
<dbReference type="Pfam" id="PF00072">
    <property type="entry name" value="Response_reg"/>
    <property type="match status" value="1"/>
</dbReference>
<accession>A0A5K8A5C1</accession>
<dbReference type="Gene3D" id="3.40.50.2300">
    <property type="match status" value="1"/>
</dbReference>
<keyword evidence="3" id="KW-0963">Cytoplasm</keyword>
<reference evidence="19 20" key="1">
    <citation type="submission" date="2019-11" db="EMBL/GenBank/DDBJ databases">
        <title>Comparative genomics of hydrocarbon-degrading Desulfosarcina strains.</title>
        <authorList>
            <person name="Watanabe M."/>
            <person name="Kojima H."/>
            <person name="Fukui M."/>
        </authorList>
    </citation>
    <scope>NUCLEOTIDE SEQUENCE [LARGE SCALE GENOMIC DNA]</scope>
    <source>
        <strain evidence="20">oXyS1</strain>
    </source>
</reference>